<dbReference type="Gene3D" id="3.30.1360.120">
    <property type="entry name" value="Probable tRNA modification gtpase trme, domain 1"/>
    <property type="match status" value="1"/>
</dbReference>
<dbReference type="InterPro" id="IPR022903">
    <property type="entry name" value="GcvT_bac"/>
</dbReference>
<dbReference type="NCBIfam" id="NF001567">
    <property type="entry name" value="PRK00389.1"/>
    <property type="match status" value="1"/>
</dbReference>
<sequence length="399" mass="43535">MCAITCSLTMLGPQTTMIPEGTILSELQTPLRKTALNSVHRAAKAKMVDFGGWDMPVDCCGLTAEHMAVRTGVGVFDVSHMGDIQLRGPGSLAAVQKLCMNDASKLQAGQAHYSAMLYPNGTFVDDVVVHKLSDNDYLIVINAGTREKDVQWVRSQIGSMPGVHVNDFSDYYTQLAIQGPKAQETLQKLTPVDLSTIKNYWFTWGQVSGLYNVMIARTGYTGEDGFEIYIPSDEPTSARVWNEVLEAGKEFGILSCGLGARNTLRLEAAMALYGHEISDTINVFEAGLGRYAKLDKGDFVGRDALVKIQEEGGPKRKLVGLEMIERGIGRDGYPVFSLDGKRIGEVTSGSPAPYLKKNIALAYVPVESSALDTEVAVEIRGQMVKAKVVPTPFYKRPKK</sequence>
<dbReference type="GO" id="GO:0005960">
    <property type="term" value="C:glycine cleavage complex"/>
    <property type="evidence" value="ECO:0007669"/>
    <property type="project" value="InterPro"/>
</dbReference>
<dbReference type="Gene3D" id="3.30.70.1400">
    <property type="entry name" value="Aminomethyltransferase beta-barrel domains"/>
    <property type="match status" value="1"/>
</dbReference>
<dbReference type="FunFam" id="2.40.30.110:FF:000003">
    <property type="entry name" value="Aminomethyltransferase"/>
    <property type="match status" value="1"/>
</dbReference>
<feature type="domain" description="GCVT N-terminal" evidence="9">
    <location>
        <begin position="37"/>
        <end position="296"/>
    </location>
</feature>
<evidence type="ECO:0000256" key="5">
    <source>
        <dbReference type="ARBA" id="ARBA00031395"/>
    </source>
</evidence>
<dbReference type="InterPro" id="IPR027266">
    <property type="entry name" value="TrmE/GcvT-like"/>
</dbReference>
<dbReference type="InterPro" id="IPR029043">
    <property type="entry name" value="GcvT/YgfZ_C"/>
</dbReference>
<dbReference type="GO" id="GO:0019464">
    <property type="term" value="P:glycine decarboxylation via glycine cleavage system"/>
    <property type="evidence" value="ECO:0007669"/>
    <property type="project" value="UniProtKB-UniRule"/>
</dbReference>
<dbReference type="GO" id="GO:0032259">
    <property type="term" value="P:methylation"/>
    <property type="evidence" value="ECO:0007669"/>
    <property type="project" value="UniProtKB-KW"/>
</dbReference>
<dbReference type="FunFam" id="3.30.70.1400:FF:000001">
    <property type="entry name" value="Aminomethyltransferase"/>
    <property type="match status" value="1"/>
</dbReference>
<evidence type="ECO:0000256" key="3">
    <source>
        <dbReference type="ARBA" id="ARBA00022576"/>
    </source>
</evidence>
<reference evidence="11 12" key="1">
    <citation type="submission" date="2019-02" db="EMBL/GenBank/DDBJ databases">
        <title>Genomic Encyclopedia of Archaeal and Bacterial Type Strains, Phase II (KMG-II): from individual species to whole genera.</title>
        <authorList>
            <person name="Goeker M."/>
        </authorList>
    </citation>
    <scope>NUCLEOTIDE SEQUENCE [LARGE SCALE GENOMIC DNA]</scope>
    <source>
        <strain evidence="11 12">DSM 18101</strain>
    </source>
</reference>
<dbReference type="Proteomes" id="UP000292958">
    <property type="component" value="Unassembled WGS sequence"/>
</dbReference>
<dbReference type="AlphaFoldDB" id="A0A4Q7YV21"/>
<comment type="subunit">
    <text evidence="7">The glycine cleavage system is composed of four proteins: P, T, L and H.</text>
</comment>
<name>A0A4Q7YV21_9BACT</name>
<dbReference type="PANTHER" id="PTHR43757">
    <property type="entry name" value="AMINOMETHYLTRANSFERASE"/>
    <property type="match status" value="1"/>
</dbReference>
<dbReference type="Gene3D" id="2.40.30.110">
    <property type="entry name" value="Aminomethyltransferase beta-barrel domains"/>
    <property type="match status" value="1"/>
</dbReference>
<evidence type="ECO:0000256" key="2">
    <source>
        <dbReference type="ARBA" id="ARBA00012616"/>
    </source>
</evidence>
<evidence type="ECO:0000259" key="10">
    <source>
        <dbReference type="Pfam" id="PF08669"/>
    </source>
</evidence>
<evidence type="ECO:0000256" key="1">
    <source>
        <dbReference type="ARBA" id="ARBA00008609"/>
    </source>
</evidence>
<dbReference type="InterPro" id="IPR013977">
    <property type="entry name" value="GcvT_C"/>
</dbReference>
<dbReference type="SUPFAM" id="SSF103025">
    <property type="entry name" value="Folate-binding domain"/>
    <property type="match status" value="1"/>
</dbReference>
<dbReference type="GO" id="GO:0008483">
    <property type="term" value="F:transaminase activity"/>
    <property type="evidence" value="ECO:0007669"/>
    <property type="project" value="UniProtKB-KW"/>
</dbReference>
<dbReference type="GO" id="GO:0008168">
    <property type="term" value="F:methyltransferase activity"/>
    <property type="evidence" value="ECO:0007669"/>
    <property type="project" value="UniProtKB-KW"/>
</dbReference>
<comment type="caution">
    <text evidence="11">The sequence shown here is derived from an EMBL/GenBank/DDBJ whole genome shotgun (WGS) entry which is preliminary data.</text>
</comment>
<dbReference type="InterPro" id="IPR006223">
    <property type="entry name" value="GcvT"/>
</dbReference>
<dbReference type="InterPro" id="IPR006222">
    <property type="entry name" value="GCVT_N"/>
</dbReference>
<keyword evidence="3 7" id="KW-0032">Aminotransferase</keyword>
<organism evidence="11 12">
    <name type="scientific">Edaphobacter modestus</name>
    <dbReference type="NCBI Taxonomy" id="388466"/>
    <lineage>
        <taxon>Bacteria</taxon>
        <taxon>Pseudomonadati</taxon>
        <taxon>Acidobacteriota</taxon>
        <taxon>Terriglobia</taxon>
        <taxon>Terriglobales</taxon>
        <taxon>Acidobacteriaceae</taxon>
        <taxon>Edaphobacter</taxon>
    </lineage>
</organism>
<accession>A0A4Q7YV21</accession>
<evidence type="ECO:0000256" key="6">
    <source>
        <dbReference type="ARBA" id="ARBA00047665"/>
    </source>
</evidence>
<evidence type="ECO:0000259" key="9">
    <source>
        <dbReference type="Pfam" id="PF01571"/>
    </source>
</evidence>
<dbReference type="HAMAP" id="MF_00259">
    <property type="entry name" value="GcvT"/>
    <property type="match status" value="1"/>
</dbReference>
<keyword evidence="11" id="KW-0489">Methyltransferase</keyword>
<evidence type="ECO:0000256" key="4">
    <source>
        <dbReference type="ARBA" id="ARBA00022679"/>
    </source>
</evidence>
<feature type="binding site" evidence="8">
    <location>
        <position position="227"/>
    </location>
    <ligand>
        <name>substrate</name>
    </ligand>
</feature>
<dbReference type="PANTHER" id="PTHR43757:SF2">
    <property type="entry name" value="AMINOMETHYLTRANSFERASE, MITOCHONDRIAL"/>
    <property type="match status" value="1"/>
</dbReference>
<dbReference type="GO" id="GO:0005829">
    <property type="term" value="C:cytosol"/>
    <property type="evidence" value="ECO:0007669"/>
    <property type="project" value="TreeGrafter"/>
</dbReference>
<keyword evidence="12" id="KW-1185">Reference proteome</keyword>
<comment type="function">
    <text evidence="7">The glycine cleavage system catalyzes the degradation of glycine.</text>
</comment>
<dbReference type="InterPro" id="IPR028896">
    <property type="entry name" value="GcvT/YgfZ/DmdA"/>
</dbReference>
<comment type="similarity">
    <text evidence="1 7">Belongs to the GcvT family.</text>
</comment>
<dbReference type="EC" id="2.1.2.10" evidence="2 7"/>
<protein>
    <recommendedName>
        <fullName evidence="2 7">Aminomethyltransferase</fullName>
        <ecNumber evidence="2 7">2.1.2.10</ecNumber>
    </recommendedName>
    <alternativeName>
        <fullName evidence="5 7">Glycine cleavage system T protein</fullName>
    </alternativeName>
</protein>
<evidence type="ECO:0000313" key="11">
    <source>
        <dbReference type="EMBL" id="RZU40893.1"/>
    </source>
</evidence>
<dbReference type="EMBL" id="SHKW01000001">
    <property type="protein sequence ID" value="RZU40893.1"/>
    <property type="molecule type" value="Genomic_DNA"/>
</dbReference>
<dbReference type="Pfam" id="PF01571">
    <property type="entry name" value="GCV_T"/>
    <property type="match status" value="1"/>
</dbReference>
<comment type="catalytic activity">
    <reaction evidence="6 7">
        <text>N(6)-[(R)-S(8)-aminomethyldihydrolipoyl]-L-lysyl-[protein] + (6S)-5,6,7,8-tetrahydrofolate = N(6)-[(R)-dihydrolipoyl]-L-lysyl-[protein] + (6R)-5,10-methylene-5,6,7,8-tetrahydrofolate + NH4(+)</text>
        <dbReference type="Rhea" id="RHEA:16945"/>
        <dbReference type="Rhea" id="RHEA-COMP:10475"/>
        <dbReference type="Rhea" id="RHEA-COMP:10492"/>
        <dbReference type="ChEBI" id="CHEBI:15636"/>
        <dbReference type="ChEBI" id="CHEBI:28938"/>
        <dbReference type="ChEBI" id="CHEBI:57453"/>
        <dbReference type="ChEBI" id="CHEBI:83100"/>
        <dbReference type="ChEBI" id="CHEBI:83143"/>
        <dbReference type="EC" id="2.1.2.10"/>
    </reaction>
</comment>
<evidence type="ECO:0000256" key="7">
    <source>
        <dbReference type="HAMAP-Rule" id="MF_00259"/>
    </source>
</evidence>
<evidence type="ECO:0000313" key="12">
    <source>
        <dbReference type="Proteomes" id="UP000292958"/>
    </source>
</evidence>
<evidence type="ECO:0000256" key="8">
    <source>
        <dbReference type="PIRSR" id="PIRSR006487-1"/>
    </source>
</evidence>
<proteinExistence type="inferred from homology"/>
<dbReference type="Gene3D" id="4.10.1250.10">
    <property type="entry name" value="Aminomethyltransferase fragment"/>
    <property type="match status" value="1"/>
</dbReference>
<keyword evidence="4 7" id="KW-0808">Transferase</keyword>
<dbReference type="PIRSF" id="PIRSF006487">
    <property type="entry name" value="GcvT"/>
    <property type="match status" value="1"/>
</dbReference>
<dbReference type="Pfam" id="PF08669">
    <property type="entry name" value="GCV_T_C"/>
    <property type="match status" value="1"/>
</dbReference>
<feature type="domain" description="Aminomethyltransferase C-terminal" evidence="10">
    <location>
        <begin position="316"/>
        <end position="395"/>
    </location>
</feature>
<gene>
    <name evidence="7" type="primary">gcvT</name>
    <name evidence="11" type="ORF">BDD14_2381</name>
</gene>
<dbReference type="GO" id="GO:0004047">
    <property type="term" value="F:aminomethyltransferase activity"/>
    <property type="evidence" value="ECO:0007669"/>
    <property type="project" value="UniProtKB-UniRule"/>
</dbReference>
<dbReference type="NCBIfam" id="TIGR00528">
    <property type="entry name" value="gcvT"/>
    <property type="match status" value="1"/>
</dbReference>
<dbReference type="SUPFAM" id="SSF101790">
    <property type="entry name" value="Aminomethyltransferase beta-barrel domain"/>
    <property type="match status" value="1"/>
</dbReference>